<evidence type="ECO:0000256" key="8">
    <source>
        <dbReference type="ARBA" id="ARBA00023004"/>
    </source>
</evidence>
<gene>
    <name evidence="12" type="ORF">GXW71_33315</name>
</gene>
<evidence type="ECO:0000256" key="9">
    <source>
        <dbReference type="ARBA" id="ARBA00023014"/>
    </source>
</evidence>
<dbReference type="InterPro" id="IPR051793">
    <property type="entry name" value="NADH:flavin_oxidoreductase"/>
</dbReference>
<dbReference type="SUPFAM" id="SSF51905">
    <property type="entry name" value="FAD/NAD(P)-binding domain"/>
    <property type="match status" value="1"/>
</dbReference>
<dbReference type="SUPFAM" id="SSF51395">
    <property type="entry name" value="FMN-linked oxidoreductases"/>
    <property type="match status" value="1"/>
</dbReference>
<dbReference type="Gene3D" id="3.40.50.720">
    <property type="entry name" value="NAD(P)-binding Rossmann-like Domain"/>
    <property type="match status" value="1"/>
</dbReference>
<evidence type="ECO:0000313" key="12">
    <source>
        <dbReference type="EMBL" id="MBR0669277.1"/>
    </source>
</evidence>
<accession>A0ABS5F9P5</accession>
<feature type="domain" description="NADH:flavin oxidoreductase/NADH oxidase N-terminal" evidence="10">
    <location>
        <begin position="5"/>
        <end position="329"/>
    </location>
</feature>
<dbReference type="CDD" id="cd02803">
    <property type="entry name" value="OYE_like_FMN_family"/>
    <property type="match status" value="1"/>
</dbReference>
<evidence type="ECO:0000256" key="7">
    <source>
        <dbReference type="ARBA" id="ARBA00023002"/>
    </source>
</evidence>
<proteinExistence type="inferred from homology"/>
<evidence type="ECO:0000256" key="1">
    <source>
        <dbReference type="ARBA" id="ARBA00001917"/>
    </source>
</evidence>
<reference evidence="13" key="1">
    <citation type="journal article" date="2021" name="Syst. Appl. Microbiol.">
        <title>Roseomonas hellenica sp. nov., isolated from roots of wild-growing Alkanna tinctoria.</title>
        <authorList>
            <person name="Rat A."/>
            <person name="Naranjo H.D."/>
            <person name="Lebbe L."/>
            <person name="Cnockaert M."/>
            <person name="Krigas N."/>
            <person name="Grigoriadou K."/>
            <person name="Maloupa E."/>
            <person name="Willems A."/>
        </authorList>
    </citation>
    <scope>NUCLEOTIDE SEQUENCE [LARGE SCALE GENOMIC DNA]</scope>
    <source>
        <strain evidence="13">LMG 31523</strain>
    </source>
</reference>
<evidence type="ECO:0000256" key="2">
    <source>
        <dbReference type="ARBA" id="ARBA00001966"/>
    </source>
</evidence>
<dbReference type="InterPro" id="IPR001155">
    <property type="entry name" value="OxRdtase_FMN_N"/>
</dbReference>
<dbReference type="EMBL" id="JAAGBB010000095">
    <property type="protein sequence ID" value="MBR0669277.1"/>
    <property type="molecule type" value="Genomic_DNA"/>
</dbReference>
<protein>
    <submittedName>
        <fullName evidence="12">FAD-dependent oxidoreductase</fullName>
    </submittedName>
</protein>
<dbReference type="InterPro" id="IPR013785">
    <property type="entry name" value="Aldolase_TIM"/>
</dbReference>
<dbReference type="InterPro" id="IPR023753">
    <property type="entry name" value="FAD/NAD-binding_dom"/>
</dbReference>
<dbReference type="Gene3D" id="3.50.50.60">
    <property type="entry name" value="FAD/NAD(P)-binding domain"/>
    <property type="match status" value="1"/>
</dbReference>
<evidence type="ECO:0000256" key="5">
    <source>
        <dbReference type="ARBA" id="ARBA00022643"/>
    </source>
</evidence>
<dbReference type="PANTHER" id="PTHR42917">
    <property type="entry name" value="2,4-DIENOYL-COA REDUCTASE"/>
    <property type="match status" value="1"/>
</dbReference>
<keyword evidence="6" id="KW-0479">Metal-binding</keyword>
<keyword evidence="9" id="KW-0411">Iron-sulfur</keyword>
<keyword evidence="8" id="KW-0408">Iron</keyword>
<dbReference type="PRINTS" id="PR00368">
    <property type="entry name" value="FADPNR"/>
</dbReference>
<dbReference type="PANTHER" id="PTHR42917:SF2">
    <property type="entry name" value="2,4-DIENOYL-COA REDUCTASE [(2E)-ENOYL-COA-PRODUCING]"/>
    <property type="match status" value="1"/>
</dbReference>
<comment type="similarity">
    <text evidence="3">In the N-terminal section; belongs to the NADH:flavin oxidoreductase/NADH oxidase family.</text>
</comment>
<dbReference type="Gene3D" id="3.20.20.70">
    <property type="entry name" value="Aldolase class I"/>
    <property type="match status" value="1"/>
</dbReference>
<evidence type="ECO:0000256" key="6">
    <source>
        <dbReference type="ARBA" id="ARBA00022723"/>
    </source>
</evidence>
<evidence type="ECO:0000256" key="3">
    <source>
        <dbReference type="ARBA" id="ARBA00011048"/>
    </source>
</evidence>
<evidence type="ECO:0000256" key="4">
    <source>
        <dbReference type="ARBA" id="ARBA00022630"/>
    </source>
</evidence>
<keyword evidence="13" id="KW-1185">Reference proteome</keyword>
<dbReference type="InterPro" id="IPR036188">
    <property type="entry name" value="FAD/NAD-bd_sf"/>
</dbReference>
<keyword evidence="4" id="KW-0285">Flavoprotein</keyword>
<organism evidence="12 13">
    <name type="scientific">Plastoroseomonas hellenica</name>
    <dbReference type="NCBI Taxonomy" id="2687306"/>
    <lineage>
        <taxon>Bacteria</taxon>
        <taxon>Pseudomonadati</taxon>
        <taxon>Pseudomonadota</taxon>
        <taxon>Alphaproteobacteria</taxon>
        <taxon>Acetobacterales</taxon>
        <taxon>Acetobacteraceae</taxon>
        <taxon>Plastoroseomonas</taxon>
    </lineage>
</organism>
<evidence type="ECO:0000313" key="13">
    <source>
        <dbReference type="Proteomes" id="UP001196870"/>
    </source>
</evidence>
<dbReference type="Pfam" id="PF07992">
    <property type="entry name" value="Pyr_redox_2"/>
    <property type="match status" value="1"/>
</dbReference>
<evidence type="ECO:0000259" key="10">
    <source>
        <dbReference type="Pfam" id="PF00724"/>
    </source>
</evidence>
<dbReference type="RefSeq" id="WP_211858161.1">
    <property type="nucleotide sequence ID" value="NZ_JAAGBB010000095.1"/>
</dbReference>
<dbReference type="Proteomes" id="UP001196870">
    <property type="component" value="Unassembled WGS sequence"/>
</dbReference>
<comment type="cofactor">
    <cofactor evidence="1">
        <name>FMN</name>
        <dbReference type="ChEBI" id="CHEBI:58210"/>
    </cofactor>
</comment>
<evidence type="ECO:0000259" key="11">
    <source>
        <dbReference type="Pfam" id="PF07992"/>
    </source>
</evidence>
<keyword evidence="5" id="KW-0288">FMN</keyword>
<dbReference type="Pfam" id="PF00724">
    <property type="entry name" value="Oxidored_FMN"/>
    <property type="match status" value="1"/>
</dbReference>
<comment type="caution">
    <text evidence="12">The sequence shown here is derived from an EMBL/GenBank/DDBJ whole genome shotgun (WGS) entry which is preliminary data.</text>
</comment>
<sequence length="670" mass="71683">MLIAQPGRMGPLALRNRIIMGPMGTNYGTCDGFSTERDKLYYAERAFGGAAMVITEAMVVSPNARNHRNSLCIHHDRFIPGLAAVVEAIHAGGALAVAQLNHRGGLLRRSVLGMEPVGPSDGTNPNTGEPVRGLSAPEIRAIQVEFLEAARRARDAGYDAVELHAANGYLFQQFFTARINRRSDAYGGTLDNRMRLLLETVALIRAALPELPLMVRISATEYVEGGYSEAEAVALAQALEGAGVIAIDLSGGSNESPALSRYCIQPPSFPRRFLEPYARPITAALGIPVIMAGRIIDPEDAEAVLQAGSAQYVAVCRALVADAYWTRKAFGEIATPIRKCISCNVCFERLTLEQDVACVANPLVGTEFERPEFAEPQLADPLPAAQRRRMLVLGAGVAGVEAARVAAARGHEVEIWERAERPGGQLPLAVAGPDKADVGGIWSYRWAQVEALGVPVRLGTEATAERIRRFAPDIAILATGSRARRLPMLDASPVPVLHAWEAILDPGRIPRGAAVTVIGGGLVGLETADLLVASRGCRVTIVEGLPTLAAGMARNNRFDLLERLERAGMQGLTDTLVEGFEAGRLVLRSGERRWTMEPGEAIVHAVGPVPNRDAVPALEAAEIPYVLVGDCNRPGDFLDGIRDAWMAALAIERRPKLRAAADAVLSGPVP</sequence>
<comment type="cofactor">
    <cofactor evidence="2">
        <name>[4Fe-4S] cluster</name>
        <dbReference type="ChEBI" id="CHEBI:49883"/>
    </cofactor>
</comment>
<feature type="domain" description="FAD/NAD(P)-binding" evidence="11">
    <location>
        <begin position="389"/>
        <end position="620"/>
    </location>
</feature>
<keyword evidence="7" id="KW-0560">Oxidoreductase</keyword>
<name>A0ABS5F9P5_9PROT</name>